<feature type="transmembrane region" description="Helical" evidence="8">
    <location>
        <begin position="43"/>
        <end position="63"/>
    </location>
</feature>
<evidence type="ECO:0000256" key="3">
    <source>
        <dbReference type="ARBA" id="ARBA00022448"/>
    </source>
</evidence>
<reference evidence="11" key="1">
    <citation type="submission" date="2016-09" db="EMBL/GenBank/DDBJ databases">
        <authorList>
            <person name="Varghese N."/>
            <person name="Submissions S."/>
        </authorList>
    </citation>
    <scope>NUCLEOTIDE SEQUENCE [LARGE SCALE GENOMIC DNA]</scope>
    <source>
        <strain evidence="11">ANC 4667</strain>
    </source>
</reference>
<comment type="similarity">
    <text evidence="2">Belongs to the major facilitator superfamily.</text>
</comment>
<organism evidence="10 11">
    <name type="scientific">Acinetobacter kookii</name>
    <dbReference type="NCBI Taxonomy" id="1226327"/>
    <lineage>
        <taxon>Bacteria</taxon>
        <taxon>Pseudomonadati</taxon>
        <taxon>Pseudomonadota</taxon>
        <taxon>Gammaproteobacteria</taxon>
        <taxon>Moraxellales</taxon>
        <taxon>Moraxellaceae</taxon>
        <taxon>Acinetobacter</taxon>
    </lineage>
</organism>
<dbReference type="PANTHER" id="PTHR43271:SF2">
    <property type="entry name" value="BLL2771 PROTEIN"/>
    <property type="match status" value="1"/>
</dbReference>
<feature type="transmembrane region" description="Helical" evidence="8">
    <location>
        <begin position="274"/>
        <end position="292"/>
    </location>
</feature>
<dbReference type="Proteomes" id="UP000243468">
    <property type="component" value="Unassembled WGS sequence"/>
</dbReference>
<protein>
    <submittedName>
        <fullName evidence="10">Cyanate permease</fullName>
    </submittedName>
</protein>
<feature type="transmembrane region" description="Helical" evidence="8">
    <location>
        <begin position="162"/>
        <end position="186"/>
    </location>
</feature>
<dbReference type="PANTHER" id="PTHR43271">
    <property type="entry name" value="BLL2771 PROTEIN"/>
    <property type="match status" value="1"/>
</dbReference>
<evidence type="ECO:0000256" key="1">
    <source>
        <dbReference type="ARBA" id="ARBA00004651"/>
    </source>
</evidence>
<feature type="transmembrane region" description="Helical" evidence="8">
    <location>
        <begin position="241"/>
        <end position="265"/>
    </location>
</feature>
<feature type="transmembrane region" description="Helical" evidence="8">
    <location>
        <begin position="365"/>
        <end position="387"/>
    </location>
</feature>
<evidence type="ECO:0000256" key="4">
    <source>
        <dbReference type="ARBA" id="ARBA00022475"/>
    </source>
</evidence>
<comment type="subcellular location">
    <subcellularLocation>
        <location evidence="1">Cell membrane</location>
        <topology evidence="1">Multi-pass membrane protein</topology>
    </subcellularLocation>
</comment>
<keyword evidence="7 8" id="KW-0472">Membrane</keyword>
<dbReference type="InterPro" id="IPR020846">
    <property type="entry name" value="MFS_dom"/>
</dbReference>
<dbReference type="InterPro" id="IPR036259">
    <property type="entry name" value="MFS_trans_sf"/>
</dbReference>
<feature type="transmembrane region" description="Helical" evidence="8">
    <location>
        <begin position="298"/>
        <end position="320"/>
    </location>
</feature>
<keyword evidence="4" id="KW-1003">Cell membrane</keyword>
<dbReference type="InterPro" id="IPR011701">
    <property type="entry name" value="MFS"/>
</dbReference>
<keyword evidence="3" id="KW-0813">Transport</keyword>
<keyword evidence="6 8" id="KW-1133">Transmembrane helix</keyword>
<dbReference type="RefSeq" id="WP_228143237.1">
    <property type="nucleotide sequence ID" value="NZ_BAABKJ010000006.1"/>
</dbReference>
<keyword evidence="11" id="KW-1185">Reference proteome</keyword>
<name>A0A1G6GV23_9GAMM</name>
<evidence type="ECO:0000313" key="11">
    <source>
        <dbReference type="Proteomes" id="UP000243468"/>
    </source>
</evidence>
<dbReference type="SUPFAM" id="SSF103473">
    <property type="entry name" value="MFS general substrate transporter"/>
    <property type="match status" value="1"/>
</dbReference>
<evidence type="ECO:0000256" key="5">
    <source>
        <dbReference type="ARBA" id="ARBA00022692"/>
    </source>
</evidence>
<accession>A0A1G6GV23</accession>
<dbReference type="EMBL" id="FMYO01000001">
    <property type="protein sequence ID" value="SDB84976.1"/>
    <property type="molecule type" value="Genomic_DNA"/>
</dbReference>
<feature type="transmembrane region" description="Helical" evidence="8">
    <location>
        <begin position="134"/>
        <end position="156"/>
    </location>
</feature>
<dbReference type="Pfam" id="PF07690">
    <property type="entry name" value="MFS_1"/>
    <property type="match status" value="1"/>
</dbReference>
<feature type="transmembrane region" description="Helical" evidence="8">
    <location>
        <begin position="12"/>
        <end position="31"/>
    </location>
</feature>
<evidence type="ECO:0000256" key="6">
    <source>
        <dbReference type="ARBA" id="ARBA00022989"/>
    </source>
</evidence>
<feature type="domain" description="Major facilitator superfamily (MFS) profile" evidence="9">
    <location>
        <begin position="9"/>
        <end position="391"/>
    </location>
</feature>
<feature type="transmembrane region" description="Helical" evidence="8">
    <location>
        <begin position="207"/>
        <end position="229"/>
    </location>
</feature>
<evidence type="ECO:0000256" key="7">
    <source>
        <dbReference type="ARBA" id="ARBA00023136"/>
    </source>
</evidence>
<dbReference type="Gene3D" id="1.20.1250.20">
    <property type="entry name" value="MFS general substrate transporter like domains"/>
    <property type="match status" value="1"/>
</dbReference>
<dbReference type="GO" id="GO:0022857">
    <property type="term" value="F:transmembrane transporter activity"/>
    <property type="evidence" value="ECO:0007669"/>
    <property type="project" value="InterPro"/>
</dbReference>
<proteinExistence type="inferred from homology"/>
<sequence>MSSVRWLSKDLWIIAAGFVAAMHVGKLPPAVPVLQAELGISLVQAGFLLSLVQVAGMCMALLLGSYTAKIGLKRCVLLGLSLLAIASFSGGFVKEFPALLALRVVEGFGFLLITLSGPAFIRQLVPVEQLQAKMGLWSAYMGGGMGIGLLCTPFLINSMGWQGVWMGFGILSLALAGVIYTVIPAVQTHTQSVAILDLIKLTLKHPPAWILATVFGVYAGQWLSLVGFLPSIYQQYQVSLAVAGALTAIVAIANAVGTFGCGLLLQRGFRPQTLVQTGFATLMVCALSFYLLREFLPFILQFILVLSFSLFGGLVAAVVFSQVLNFSAKPIAITTTIGLVLQFSATSQFLLPPLIASIVMATGGWFWVGILMATLSLIGMLLTRILFRKAA</sequence>
<evidence type="ECO:0000256" key="8">
    <source>
        <dbReference type="SAM" id="Phobius"/>
    </source>
</evidence>
<dbReference type="AlphaFoldDB" id="A0A1G6GV23"/>
<evidence type="ECO:0000259" key="9">
    <source>
        <dbReference type="PROSITE" id="PS50850"/>
    </source>
</evidence>
<gene>
    <name evidence="10" type="ORF">SAMN05421732_101296</name>
</gene>
<feature type="transmembrane region" description="Helical" evidence="8">
    <location>
        <begin position="75"/>
        <end position="93"/>
    </location>
</feature>
<feature type="transmembrane region" description="Helical" evidence="8">
    <location>
        <begin position="99"/>
        <end position="122"/>
    </location>
</feature>
<keyword evidence="5 8" id="KW-0812">Transmembrane</keyword>
<evidence type="ECO:0000256" key="2">
    <source>
        <dbReference type="ARBA" id="ARBA00008335"/>
    </source>
</evidence>
<feature type="transmembrane region" description="Helical" evidence="8">
    <location>
        <begin position="332"/>
        <end position="359"/>
    </location>
</feature>
<dbReference type="STRING" id="1226327.SAMN05421732_101296"/>
<evidence type="ECO:0000313" key="10">
    <source>
        <dbReference type="EMBL" id="SDB84976.1"/>
    </source>
</evidence>
<dbReference type="PROSITE" id="PS50850">
    <property type="entry name" value="MFS"/>
    <property type="match status" value="1"/>
</dbReference>
<dbReference type="GO" id="GO:0005886">
    <property type="term" value="C:plasma membrane"/>
    <property type="evidence" value="ECO:0007669"/>
    <property type="project" value="UniProtKB-SubCell"/>
</dbReference>